<reference evidence="3" key="1">
    <citation type="journal article" date="2020" name="mSystems">
        <title>Genome- and Community-Level Interaction Insights into Carbon Utilization and Element Cycling Functions of Hydrothermarchaeota in Hydrothermal Sediment.</title>
        <authorList>
            <person name="Zhou Z."/>
            <person name="Liu Y."/>
            <person name="Xu W."/>
            <person name="Pan J."/>
            <person name="Luo Z.H."/>
            <person name="Li M."/>
        </authorList>
    </citation>
    <scope>NUCLEOTIDE SEQUENCE [LARGE SCALE GENOMIC DNA]</scope>
    <source>
        <strain evidence="3">SpSt-1235</strain>
    </source>
</reference>
<dbReference type="AlphaFoldDB" id="A0A7C2M504"/>
<dbReference type="Gene3D" id="2.70.150.10">
    <property type="entry name" value="Calcium-transporting ATPase, cytoplasmic transduction domain A"/>
    <property type="match status" value="1"/>
</dbReference>
<accession>A0A7C2M504</accession>
<dbReference type="Pfam" id="PF00690">
    <property type="entry name" value="Cation_ATPase_N"/>
    <property type="match status" value="1"/>
</dbReference>
<name>A0A7C2M504_9FLAO</name>
<dbReference type="Gene3D" id="1.20.1110.10">
    <property type="entry name" value="Calcium-transporting ATPase, transmembrane domain"/>
    <property type="match status" value="1"/>
</dbReference>
<feature type="transmembrane region" description="Helical" evidence="1">
    <location>
        <begin position="53"/>
        <end position="76"/>
    </location>
</feature>
<dbReference type="Proteomes" id="UP000885753">
    <property type="component" value="Unassembled WGS sequence"/>
</dbReference>
<keyword evidence="1" id="KW-0812">Transmembrane</keyword>
<evidence type="ECO:0000259" key="2">
    <source>
        <dbReference type="SMART" id="SM00831"/>
    </source>
</evidence>
<comment type="caution">
    <text evidence="3">The sequence shown here is derived from an EMBL/GenBank/DDBJ whole genome shotgun (WGS) entry which is preliminary data.</text>
</comment>
<dbReference type="InterPro" id="IPR023298">
    <property type="entry name" value="ATPase_P-typ_TM_dom_sf"/>
</dbReference>
<keyword evidence="1" id="KW-0472">Membrane</keyword>
<dbReference type="PANTHER" id="PTHR42861">
    <property type="entry name" value="CALCIUM-TRANSPORTING ATPASE"/>
    <property type="match status" value="1"/>
</dbReference>
<dbReference type="InterPro" id="IPR059000">
    <property type="entry name" value="ATPase_P-type_domA"/>
</dbReference>
<dbReference type="SMART" id="SM00831">
    <property type="entry name" value="Cation_ATPase_N"/>
    <property type="match status" value="1"/>
</dbReference>
<gene>
    <name evidence="3" type="ORF">ENO10_01185</name>
</gene>
<proteinExistence type="predicted"/>
<keyword evidence="1" id="KW-1133">Transmembrane helix</keyword>
<evidence type="ECO:0000313" key="3">
    <source>
        <dbReference type="EMBL" id="HER39818.1"/>
    </source>
</evidence>
<evidence type="ECO:0000256" key="1">
    <source>
        <dbReference type="SAM" id="Phobius"/>
    </source>
</evidence>
<feature type="non-terminal residue" evidence="3">
    <location>
        <position position="150"/>
    </location>
</feature>
<protein>
    <submittedName>
        <fullName evidence="3">ATPase</fullName>
    </submittedName>
</protein>
<dbReference type="InterPro" id="IPR008250">
    <property type="entry name" value="ATPase_P-typ_transduc_dom_A_sf"/>
</dbReference>
<dbReference type="Pfam" id="PF00122">
    <property type="entry name" value="E1-E2_ATPase"/>
    <property type="match status" value="1"/>
</dbReference>
<feature type="domain" description="Cation-transporting P-type ATPase N-terminal" evidence="2">
    <location>
        <begin position="5"/>
        <end position="78"/>
    </location>
</feature>
<sequence length="150" mass="16638">MAEMEWHQKTVDEAYAELDSSAEGLSASEVSKRVSRYGRNVLPTKKKVTLFKIILDQFLSPLIYVLLAAAVLALVLKEYSDAGFIFFVLILNAVIGAYQEYKAEAKASALEDMIKIKARVKRDDRVQVVDSEDLVPGDLVMLESGNKVPA</sequence>
<organism evidence="3">
    <name type="scientific">Salinimicrobium catena</name>
    <dbReference type="NCBI Taxonomy" id="390640"/>
    <lineage>
        <taxon>Bacteria</taxon>
        <taxon>Pseudomonadati</taxon>
        <taxon>Bacteroidota</taxon>
        <taxon>Flavobacteriia</taxon>
        <taxon>Flavobacteriales</taxon>
        <taxon>Flavobacteriaceae</taxon>
        <taxon>Salinimicrobium</taxon>
    </lineage>
</organism>
<dbReference type="EMBL" id="DSEE01000088">
    <property type="protein sequence ID" value="HER39818.1"/>
    <property type="molecule type" value="Genomic_DNA"/>
</dbReference>
<dbReference type="SUPFAM" id="SSF81653">
    <property type="entry name" value="Calcium ATPase, transduction domain A"/>
    <property type="match status" value="1"/>
</dbReference>
<feature type="transmembrane region" description="Helical" evidence="1">
    <location>
        <begin position="82"/>
        <end position="98"/>
    </location>
</feature>
<dbReference type="SUPFAM" id="SSF81665">
    <property type="entry name" value="Calcium ATPase, transmembrane domain M"/>
    <property type="match status" value="1"/>
</dbReference>
<dbReference type="InterPro" id="IPR004014">
    <property type="entry name" value="ATPase_P-typ_cation-transptr_N"/>
</dbReference>